<dbReference type="Proteomes" id="UP001519460">
    <property type="component" value="Unassembled WGS sequence"/>
</dbReference>
<evidence type="ECO:0000313" key="2">
    <source>
        <dbReference type="EMBL" id="KAK7477386.1"/>
    </source>
</evidence>
<comment type="caution">
    <text evidence="2">The sequence shown here is derived from an EMBL/GenBank/DDBJ whole genome shotgun (WGS) entry which is preliminary data.</text>
</comment>
<evidence type="ECO:0000313" key="3">
    <source>
        <dbReference type="Proteomes" id="UP001519460"/>
    </source>
</evidence>
<feature type="region of interest" description="Disordered" evidence="1">
    <location>
        <begin position="112"/>
        <end position="142"/>
    </location>
</feature>
<keyword evidence="3" id="KW-1185">Reference proteome</keyword>
<dbReference type="EMBL" id="JACVVK020000351">
    <property type="protein sequence ID" value="KAK7477386.1"/>
    <property type="molecule type" value="Genomic_DNA"/>
</dbReference>
<protein>
    <submittedName>
        <fullName evidence="2">Uncharacterized protein</fullName>
    </submittedName>
</protein>
<dbReference type="AlphaFoldDB" id="A0ABD0JR50"/>
<accession>A0ABD0JR50</accession>
<feature type="compositionally biased region" description="Low complexity" evidence="1">
    <location>
        <begin position="127"/>
        <end position="141"/>
    </location>
</feature>
<reference evidence="2 3" key="1">
    <citation type="journal article" date="2023" name="Sci. Data">
        <title>Genome assembly of the Korean intertidal mud-creeper Batillaria attramentaria.</title>
        <authorList>
            <person name="Patra A.K."/>
            <person name="Ho P.T."/>
            <person name="Jun S."/>
            <person name="Lee S.J."/>
            <person name="Kim Y."/>
            <person name="Won Y.J."/>
        </authorList>
    </citation>
    <scope>NUCLEOTIDE SEQUENCE [LARGE SCALE GENOMIC DNA]</scope>
    <source>
        <strain evidence="2">Wonlab-2016</strain>
    </source>
</reference>
<evidence type="ECO:0000256" key="1">
    <source>
        <dbReference type="SAM" id="MobiDB-lite"/>
    </source>
</evidence>
<gene>
    <name evidence="2" type="ORF">BaRGS_00031362</name>
</gene>
<proteinExistence type="predicted"/>
<sequence>MPSVGFEFRVVCGLFYWTYMSFMFDKANSGPSRSRCFQFVHRYGDNMSSDTVCLRESCPLFFWTYACYKRDNSPGPFTRCNMLRPATFVSTCVAVFIVSSLLMQCGDVEQNPGPGDTTQVHGGDSGTPGTFNPTPTGNNATDNTASLLASMQTMMQQMQQETQQQLQILFADQELKISQCIESVREQIVGNYE</sequence>
<organism evidence="2 3">
    <name type="scientific">Batillaria attramentaria</name>
    <dbReference type="NCBI Taxonomy" id="370345"/>
    <lineage>
        <taxon>Eukaryota</taxon>
        <taxon>Metazoa</taxon>
        <taxon>Spiralia</taxon>
        <taxon>Lophotrochozoa</taxon>
        <taxon>Mollusca</taxon>
        <taxon>Gastropoda</taxon>
        <taxon>Caenogastropoda</taxon>
        <taxon>Sorbeoconcha</taxon>
        <taxon>Cerithioidea</taxon>
        <taxon>Batillariidae</taxon>
        <taxon>Batillaria</taxon>
    </lineage>
</organism>
<name>A0ABD0JR50_9CAEN</name>